<evidence type="ECO:0000313" key="11">
    <source>
        <dbReference type="Proteomes" id="UP000070700"/>
    </source>
</evidence>
<dbReference type="GO" id="GO:0005506">
    <property type="term" value="F:iron ion binding"/>
    <property type="evidence" value="ECO:0007669"/>
    <property type="project" value="InterPro"/>
</dbReference>
<reference evidence="10 11" key="1">
    <citation type="submission" date="2015-10" db="EMBL/GenBank/DDBJ databases">
        <title>Full genome of DAOMC 229536 Phialocephala scopiformis, a fungal endophyte of spruce producing the potent anti-insectan compound rugulosin.</title>
        <authorList>
            <consortium name="DOE Joint Genome Institute"/>
            <person name="Walker A.K."/>
            <person name="Frasz S.L."/>
            <person name="Seifert K.A."/>
            <person name="Miller J.D."/>
            <person name="Mondo S.J."/>
            <person name="Labutti K."/>
            <person name="Lipzen A."/>
            <person name="Dockter R."/>
            <person name="Kennedy M."/>
            <person name="Grigoriev I.V."/>
            <person name="Spatafora J.W."/>
        </authorList>
    </citation>
    <scope>NUCLEOTIDE SEQUENCE [LARGE SCALE GENOMIC DNA]</scope>
    <source>
        <strain evidence="10 11">CBS 120377</strain>
    </source>
</reference>
<dbReference type="PRINTS" id="PR00463">
    <property type="entry name" value="EP450I"/>
</dbReference>
<keyword evidence="4 8" id="KW-0479">Metal-binding</keyword>
<proteinExistence type="inferred from homology"/>
<keyword evidence="7 9" id="KW-0503">Monooxygenase</keyword>
<comment type="cofactor">
    <cofactor evidence="1 8">
        <name>heme</name>
        <dbReference type="ChEBI" id="CHEBI:30413"/>
    </cofactor>
</comment>
<evidence type="ECO:0000256" key="7">
    <source>
        <dbReference type="ARBA" id="ARBA00023033"/>
    </source>
</evidence>
<dbReference type="Proteomes" id="UP000070700">
    <property type="component" value="Unassembled WGS sequence"/>
</dbReference>
<keyword evidence="5 9" id="KW-0560">Oxidoreductase</keyword>
<dbReference type="Gene3D" id="1.10.630.10">
    <property type="entry name" value="Cytochrome P450"/>
    <property type="match status" value="1"/>
</dbReference>
<evidence type="ECO:0000256" key="5">
    <source>
        <dbReference type="ARBA" id="ARBA00023002"/>
    </source>
</evidence>
<keyword evidence="11" id="KW-1185">Reference proteome</keyword>
<sequence>MTLLPAVLGAIVSGIALQLTFYLLKQRRVNAQAVSRGCQPAPVADSASIWLFGLPILWSMIKADRDQCRPQLFAKSFDDLGRVHTVRKAILGFRILATRDPVNVKFIYQSPSFDIGPARSQALMPLIGLGAFTAKSTSKNYRSFVRSHLSLDKVSRIEVRQTHIQYLLQSISIGEDGWTTKIDLAPLFFHFTLDIASEIVWGKSVDSQAAAVPSRGGSKILLEQCFDSGKSFMAKRCNFLSLYWLVDSFGFRSVCAQLHHEVDKLVEGRLNSDPSIGGEQPVILDEIVKSTQNRVDLRNQTLNLLMAIRDPAAALLGWTFYHLARHPKVFAKLRMAILESFGKEPITMLDLAKFHSCAYLQHCIQEAHRISAIVPLNERFAVQDIDLPRGGGLDGTKPVFVPKGTHILIANYAMQRHPEFWGSDADLFIPERWERRKVGAEYSPFGGGQRGCLGPKFGHAIVASMTIQLLQRFDSIENLEFAPVRYRETFESHSGNGVVVRLHNADD</sequence>
<dbReference type="GO" id="GO:0020037">
    <property type="term" value="F:heme binding"/>
    <property type="evidence" value="ECO:0007669"/>
    <property type="project" value="InterPro"/>
</dbReference>
<feature type="binding site" description="axial binding residue" evidence="8">
    <location>
        <position position="452"/>
    </location>
    <ligand>
        <name>heme</name>
        <dbReference type="ChEBI" id="CHEBI:30413"/>
    </ligand>
    <ligandPart>
        <name>Fe</name>
        <dbReference type="ChEBI" id="CHEBI:18248"/>
    </ligandPart>
</feature>
<dbReference type="KEGG" id="psco:LY89DRAFT_637302"/>
<evidence type="ECO:0000313" key="10">
    <source>
        <dbReference type="EMBL" id="KUJ21518.1"/>
    </source>
</evidence>
<protein>
    <submittedName>
        <fullName evidence="10">Cytochrome P450</fullName>
    </submittedName>
</protein>
<dbReference type="EMBL" id="KQ947407">
    <property type="protein sequence ID" value="KUJ21518.1"/>
    <property type="molecule type" value="Genomic_DNA"/>
</dbReference>
<dbReference type="SUPFAM" id="SSF48264">
    <property type="entry name" value="Cytochrome P450"/>
    <property type="match status" value="1"/>
</dbReference>
<evidence type="ECO:0000256" key="4">
    <source>
        <dbReference type="ARBA" id="ARBA00022723"/>
    </source>
</evidence>
<evidence type="ECO:0000256" key="8">
    <source>
        <dbReference type="PIRSR" id="PIRSR602401-1"/>
    </source>
</evidence>
<evidence type="ECO:0000256" key="9">
    <source>
        <dbReference type="RuleBase" id="RU000461"/>
    </source>
</evidence>
<dbReference type="GeneID" id="28821249"/>
<dbReference type="InterPro" id="IPR001128">
    <property type="entry name" value="Cyt_P450"/>
</dbReference>
<dbReference type="GO" id="GO:0004497">
    <property type="term" value="F:monooxygenase activity"/>
    <property type="evidence" value="ECO:0007669"/>
    <property type="project" value="UniProtKB-KW"/>
</dbReference>
<dbReference type="InterPro" id="IPR017972">
    <property type="entry name" value="Cyt_P450_CS"/>
</dbReference>
<dbReference type="AlphaFoldDB" id="A0A194XMY2"/>
<dbReference type="STRING" id="149040.A0A194XMY2"/>
<dbReference type="InterPro" id="IPR036396">
    <property type="entry name" value="Cyt_P450_sf"/>
</dbReference>
<dbReference type="PROSITE" id="PS00086">
    <property type="entry name" value="CYTOCHROME_P450"/>
    <property type="match status" value="1"/>
</dbReference>
<accession>A0A194XMY2</accession>
<dbReference type="InterPro" id="IPR002401">
    <property type="entry name" value="Cyt_P450_E_grp-I"/>
</dbReference>
<dbReference type="InterPro" id="IPR047146">
    <property type="entry name" value="Cyt_P450_E_CYP52_fungi"/>
</dbReference>
<dbReference type="GO" id="GO:0016705">
    <property type="term" value="F:oxidoreductase activity, acting on paired donors, with incorporation or reduction of molecular oxygen"/>
    <property type="evidence" value="ECO:0007669"/>
    <property type="project" value="InterPro"/>
</dbReference>
<dbReference type="InParanoid" id="A0A194XMY2"/>
<evidence type="ECO:0000256" key="1">
    <source>
        <dbReference type="ARBA" id="ARBA00001971"/>
    </source>
</evidence>
<keyword evidence="3 8" id="KW-0349">Heme</keyword>
<gene>
    <name evidence="10" type="ORF">LY89DRAFT_637302</name>
</gene>
<organism evidence="10 11">
    <name type="scientific">Mollisia scopiformis</name>
    <name type="common">Conifer needle endophyte fungus</name>
    <name type="synonym">Phialocephala scopiformis</name>
    <dbReference type="NCBI Taxonomy" id="149040"/>
    <lineage>
        <taxon>Eukaryota</taxon>
        <taxon>Fungi</taxon>
        <taxon>Dikarya</taxon>
        <taxon>Ascomycota</taxon>
        <taxon>Pezizomycotina</taxon>
        <taxon>Leotiomycetes</taxon>
        <taxon>Helotiales</taxon>
        <taxon>Mollisiaceae</taxon>
        <taxon>Mollisia</taxon>
    </lineage>
</organism>
<keyword evidence="6 8" id="KW-0408">Iron</keyword>
<evidence type="ECO:0000256" key="6">
    <source>
        <dbReference type="ARBA" id="ARBA00023004"/>
    </source>
</evidence>
<dbReference type="OrthoDB" id="1470350at2759"/>
<evidence type="ECO:0000256" key="2">
    <source>
        <dbReference type="ARBA" id="ARBA00010617"/>
    </source>
</evidence>
<dbReference type="PANTHER" id="PTHR24287">
    <property type="entry name" value="P450, PUTATIVE (EUROFUNG)-RELATED"/>
    <property type="match status" value="1"/>
</dbReference>
<comment type="similarity">
    <text evidence="2 9">Belongs to the cytochrome P450 family.</text>
</comment>
<dbReference type="Pfam" id="PF00067">
    <property type="entry name" value="p450"/>
    <property type="match status" value="1"/>
</dbReference>
<evidence type="ECO:0000256" key="3">
    <source>
        <dbReference type="ARBA" id="ARBA00022617"/>
    </source>
</evidence>
<dbReference type="RefSeq" id="XP_018075873.1">
    <property type="nucleotide sequence ID" value="XM_018211523.1"/>
</dbReference>
<dbReference type="PANTHER" id="PTHR24287:SF1">
    <property type="entry name" value="P450, PUTATIVE (EUROFUNG)-RELATED"/>
    <property type="match status" value="1"/>
</dbReference>
<name>A0A194XMY2_MOLSC</name>